<feature type="region of interest" description="Disordered" evidence="1">
    <location>
        <begin position="100"/>
        <end position="121"/>
    </location>
</feature>
<feature type="compositionally biased region" description="Polar residues" evidence="1">
    <location>
        <begin position="102"/>
        <end position="118"/>
    </location>
</feature>
<keyword evidence="4" id="KW-1185">Reference proteome</keyword>
<dbReference type="eggNOG" id="ENOG502R4FQ">
    <property type="taxonomic scope" value="Eukaryota"/>
</dbReference>
<protein>
    <submittedName>
        <fullName evidence="3">Os12g0235650 protein</fullName>
    </submittedName>
</protein>
<dbReference type="InParanoid" id="A0A0P0Y8L0"/>
<evidence type="ECO:0000313" key="3">
    <source>
        <dbReference type="EMBL" id="BAT16464.1"/>
    </source>
</evidence>
<evidence type="ECO:0000256" key="1">
    <source>
        <dbReference type="SAM" id="MobiDB-lite"/>
    </source>
</evidence>
<evidence type="ECO:0000256" key="2">
    <source>
        <dbReference type="SAM" id="SignalP"/>
    </source>
</evidence>
<dbReference type="AlphaFoldDB" id="A0A0P0Y8L0"/>
<feature type="signal peptide" evidence="2">
    <location>
        <begin position="1"/>
        <end position="33"/>
    </location>
</feature>
<dbReference type="Proteomes" id="UP000059680">
    <property type="component" value="Chromosome 12"/>
</dbReference>
<name>A0A0P0Y8L0_ORYSJ</name>
<dbReference type="PaxDb" id="39947-A0A0P0Y8L0"/>
<sequence length="220" mass="23199">MTPTRATPAASAMEMRAIRLVLIGWWCSDAAAAAAEADDGVVVVVVVVGAGGDCVGGGTARQGTWRGKPQRPGLLRKEVGPWLASEPVCGMAPERLLKRRSSVTVAGSRPSSGGTTPENRLCDRLSVPASLGSSPRSAGMEPLNPFDEMSSCWRLAISAQIPAGTSPENEFPARMSRCRLRQFRRSPGSPPDSAFLDTSRFCSRGMSQSAAGRAPVSRFP</sequence>
<reference evidence="4" key="1">
    <citation type="journal article" date="2005" name="Nature">
        <title>The map-based sequence of the rice genome.</title>
        <authorList>
            <consortium name="International rice genome sequencing project (IRGSP)"/>
            <person name="Matsumoto T."/>
            <person name="Wu J."/>
            <person name="Kanamori H."/>
            <person name="Katayose Y."/>
            <person name="Fujisawa M."/>
            <person name="Namiki N."/>
            <person name="Mizuno H."/>
            <person name="Yamamoto K."/>
            <person name="Antonio B.A."/>
            <person name="Baba T."/>
            <person name="Sakata K."/>
            <person name="Nagamura Y."/>
            <person name="Aoki H."/>
            <person name="Arikawa K."/>
            <person name="Arita K."/>
            <person name="Bito T."/>
            <person name="Chiden Y."/>
            <person name="Fujitsuka N."/>
            <person name="Fukunaka R."/>
            <person name="Hamada M."/>
            <person name="Harada C."/>
            <person name="Hayashi A."/>
            <person name="Hijishita S."/>
            <person name="Honda M."/>
            <person name="Hosokawa S."/>
            <person name="Ichikawa Y."/>
            <person name="Idonuma A."/>
            <person name="Iijima M."/>
            <person name="Ikeda M."/>
            <person name="Ikeno M."/>
            <person name="Ito K."/>
            <person name="Ito S."/>
            <person name="Ito T."/>
            <person name="Ito Y."/>
            <person name="Ito Y."/>
            <person name="Iwabuchi A."/>
            <person name="Kamiya K."/>
            <person name="Karasawa W."/>
            <person name="Kurita K."/>
            <person name="Katagiri S."/>
            <person name="Kikuta A."/>
            <person name="Kobayashi H."/>
            <person name="Kobayashi N."/>
            <person name="Machita K."/>
            <person name="Maehara T."/>
            <person name="Masukawa M."/>
            <person name="Mizubayashi T."/>
            <person name="Mukai Y."/>
            <person name="Nagasaki H."/>
            <person name="Nagata Y."/>
            <person name="Naito S."/>
            <person name="Nakashima M."/>
            <person name="Nakama Y."/>
            <person name="Nakamichi Y."/>
            <person name="Nakamura M."/>
            <person name="Meguro A."/>
            <person name="Negishi M."/>
            <person name="Ohta I."/>
            <person name="Ohta T."/>
            <person name="Okamoto M."/>
            <person name="Ono N."/>
            <person name="Saji S."/>
            <person name="Sakaguchi M."/>
            <person name="Sakai K."/>
            <person name="Shibata M."/>
            <person name="Shimokawa T."/>
            <person name="Song J."/>
            <person name="Takazaki Y."/>
            <person name="Terasawa K."/>
            <person name="Tsugane M."/>
            <person name="Tsuji K."/>
            <person name="Ueda S."/>
            <person name="Waki K."/>
            <person name="Yamagata H."/>
            <person name="Yamamoto M."/>
            <person name="Yamamoto S."/>
            <person name="Yamane H."/>
            <person name="Yoshiki S."/>
            <person name="Yoshihara R."/>
            <person name="Yukawa K."/>
            <person name="Zhong H."/>
            <person name="Yano M."/>
            <person name="Yuan Q."/>
            <person name="Ouyang S."/>
            <person name="Liu J."/>
            <person name="Jones K.M."/>
            <person name="Gansberger K."/>
            <person name="Moffat K."/>
            <person name="Hill J."/>
            <person name="Bera J."/>
            <person name="Fadrosh D."/>
            <person name="Jin S."/>
            <person name="Johri S."/>
            <person name="Kim M."/>
            <person name="Overton L."/>
            <person name="Reardon M."/>
            <person name="Tsitrin T."/>
            <person name="Vuong H."/>
            <person name="Weaver B."/>
            <person name="Ciecko A."/>
            <person name="Tallon L."/>
            <person name="Jackson J."/>
            <person name="Pai G."/>
            <person name="Aken S.V."/>
            <person name="Utterback T."/>
            <person name="Reidmuller S."/>
            <person name="Feldblyum T."/>
            <person name="Hsiao J."/>
            <person name="Zismann V."/>
            <person name="Iobst S."/>
            <person name="de Vazeille A.R."/>
            <person name="Buell C.R."/>
            <person name="Ying K."/>
            <person name="Li Y."/>
            <person name="Lu T."/>
            <person name="Huang Y."/>
            <person name="Zhao Q."/>
            <person name="Feng Q."/>
            <person name="Zhang L."/>
            <person name="Zhu J."/>
            <person name="Weng Q."/>
            <person name="Mu J."/>
            <person name="Lu Y."/>
            <person name="Fan D."/>
            <person name="Liu Y."/>
            <person name="Guan J."/>
            <person name="Zhang Y."/>
            <person name="Yu S."/>
            <person name="Liu X."/>
            <person name="Zhang Y."/>
            <person name="Hong G."/>
            <person name="Han B."/>
            <person name="Choisne N."/>
            <person name="Demange N."/>
            <person name="Orjeda G."/>
            <person name="Samain S."/>
            <person name="Cattolico L."/>
            <person name="Pelletier E."/>
            <person name="Couloux A."/>
            <person name="Segurens B."/>
            <person name="Wincker P."/>
            <person name="D'Hont A."/>
            <person name="Scarpelli C."/>
            <person name="Weissenbach J."/>
            <person name="Salanoubat M."/>
            <person name="Quetier F."/>
            <person name="Yu Y."/>
            <person name="Kim H.R."/>
            <person name="Rambo T."/>
            <person name="Currie J."/>
            <person name="Collura K."/>
            <person name="Luo M."/>
            <person name="Yang T."/>
            <person name="Ammiraju J.S.S."/>
            <person name="Engler F."/>
            <person name="Soderlund C."/>
            <person name="Wing R.A."/>
            <person name="Palmer L.E."/>
            <person name="de la Bastide M."/>
            <person name="Spiegel L."/>
            <person name="Nascimento L."/>
            <person name="Zutavern T."/>
            <person name="O'Shaughnessy A."/>
            <person name="Dike S."/>
            <person name="Dedhia N."/>
            <person name="Preston R."/>
            <person name="Balija V."/>
            <person name="McCombie W.R."/>
            <person name="Chow T."/>
            <person name="Chen H."/>
            <person name="Chung M."/>
            <person name="Chen C."/>
            <person name="Shaw J."/>
            <person name="Wu H."/>
            <person name="Hsiao K."/>
            <person name="Chao Y."/>
            <person name="Chu M."/>
            <person name="Cheng C."/>
            <person name="Hour A."/>
            <person name="Lee P."/>
            <person name="Lin S."/>
            <person name="Lin Y."/>
            <person name="Liou J."/>
            <person name="Liu S."/>
            <person name="Hsing Y."/>
            <person name="Raghuvanshi S."/>
            <person name="Mohanty A."/>
            <person name="Bharti A.K."/>
            <person name="Gaur A."/>
            <person name="Gupta V."/>
            <person name="Kumar D."/>
            <person name="Ravi V."/>
            <person name="Vij S."/>
            <person name="Kapur A."/>
            <person name="Khurana P."/>
            <person name="Khurana P."/>
            <person name="Khurana J.P."/>
            <person name="Tyagi A.K."/>
            <person name="Gaikwad K."/>
            <person name="Singh A."/>
            <person name="Dalal V."/>
            <person name="Srivastava S."/>
            <person name="Dixit A."/>
            <person name="Pal A.K."/>
            <person name="Ghazi I.A."/>
            <person name="Yadav M."/>
            <person name="Pandit A."/>
            <person name="Bhargava A."/>
            <person name="Sureshbabu K."/>
            <person name="Batra K."/>
            <person name="Sharma T.R."/>
            <person name="Mohapatra T."/>
            <person name="Singh N.K."/>
            <person name="Messing J."/>
            <person name="Nelson A.B."/>
            <person name="Fuks G."/>
            <person name="Kavchok S."/>
            <person name="Keizer G."/>
            <person name="Linton E."/>
            <person name="Llaca V."/>
            <person name="Song R."/>
            <person name="Tanyolac B."/>
            <person name="Young S."/>
            <person name="Ho-Il K."/>
            <person name="Hahn J.H."/>
            <person name="Sangsakoo G."/>
            <person name="Vanavichit A."/>
            <person name="de Mattos Luiz.A.T."/>
            <person name="Zimmer P.D."/>
            <person name="Malone G."/>
            <person name="Dellagostin O."/>
            <person name="de Oliveira A.C."/>
            <person name="Bevan M."/>
            <person name="Bancroft I."/>
            <person name="Minx P."/>
            <person name="Cordum H."/>
            <person name="Wilson R."/>
            <person name="Cheng Z."/>
            <person name="Jin W."/>
            <person name="Jiang J."/>
            <person name="Leong S.A."/>
            <person name="Iwama H."/>
            <person name="Gojobori T."/>
            <person name="Itoh T."/>
            <person name="Niimura Y."/>
            <person name="Fujii Y."/>
            <person name="Habara T."/>
            <person name="Sakai H."/>
            <person name="Sato Y."/>
            <person name="Wilson G."/>
            <person name="Kumar K."/>
            <person name="McCouch S."/>
            <person name="Juretic N."/>
            <person name="Hoen D."/>
            <person name="Wright S."/>
            <person name="Bruskiewich R."/>
            <person name="Bureau T."/>
            <person name="Miyao A."/>
            <person name="Hirochika H."/>
            <person name="Nishikawa T."/>
            <person name="Kadowaki K."/>
            <person name="Sugiura M."/>
            <person name="Burr B."/>
            <person name="Sasaki T."/>
        </authorList>
    </citation>
    <scope>NUCLEOTIDE SEQUENCE [LARGE SCALE GENOMIC DNA]</scope>
    <source>
        <strain evidence="4">cv. Nipponbare</strain>
    </source>
</reference>
<dbReference type="Gramene" id="Os12t0235650-01">
    <property type="protein sequence ID" value="Os12t0235650-01"/>
    <property type="gene ID" value="Os12g0235650"/>
</dbReference>
<dbReference type="EMBL" id="AP014968">
    <property type="protein sequence ID" value="BAT16464.1"/>
    <property type="molecule type" value="Genomic_DNA"/>
</dbReference>
<organism evidence="3 4">
    <name type="scientific">Oryza sativa subsp. japonica</name>
    <name type="common">Rice</name>
    <dbReference type="NCBI Taxonomy" id="39947"/>
    <lineage>
        <taxon>Eukaryota</taxon>
        <taxon>Viridiplantae</taxon>
        <taxon>Streptophyta</taxon>
        <taxon>Embryophyta</taxon>
        <taxon>Tracheophyta</taxon>
        <taxon>Spermatophyta</taxon>
        <taxon>Magnoliopsida</taxon>
        <taxon>Liliopsida</taxon>
        <taxon>Poales</taxon>
        <taxon>Poaceae</taxon>
        <taxon>BOP clade</taxon>
        <taxon>Oryzoideae</taxon>
        <taxon>Oryzeae</taxon>
        <taxon>Oryzinae</taxon>
        <taxon>Oryza</taxon>
        <taxon>Oryza sativa</taxon>
    </lineage>
</organism>
<reference evidence="3 4" key="2">
    <citation type="journal article" date="2013" name="Plant Cell Physiol.">
        <title>Rice Annotation Project Database (RAP-DB): an integrative and interactive database for rice genomics.</title>
        <authorList>
            <person name="Sakai H."/>
            <person name="Lee S.S."/>
            <person name="Tanaka T."/>
            <person name="Numa H."/>
            <person name="Kim J."/>
            <person name="Kawahara Y."/>
            <person name="Wakimoto H."/>
            <person name="Yang C.C."/>
            <person name="Iwamoto M."/>
            <person name="Abe T."/>
            <person name="Yamada Y."/>
            <person name="Muto A."/>
            <person name="Inokuchi H."/>
            <person name="Ikemura T."/>
            <person name="Matsumoto T."/>
            <person name="Sasaki T."/>
            <person name="Itoh T."/>
        </authorList>
    </citation>
    <scope>NUCLEOTIDE SEQUENCE [LARGE SCALE GENOMIC DNA]</scope>
    <source>
        <strain evidence="4">cv. Nipponbare</strain>
    </source>
</reference>
<proteinExistence type="predicted"/>
<keyword evidence="2" id="KW-0732">Signal</keyword>
<evidence type="ECO:0000313" key="4">
    <source>
        <dbReference type="Proteomes" id="UP000059680"/>
    </source>
</evidence>
<gene>
    <name evidence="3" type="ordered locus">Os12g0235650</name>
    <name evidence="3" type="ORF">OSNPB_120235650</name>
</gene>
<accession>A0A0P0Y8L0</accession>
<feature type="chain" id="PRO_5006057439" evidence="2">
    <location>
        <begin position="34"/>
        <end position="220"/>
    </location>
</feature>
<reference evidence="3 4" key="3">
    <citation type="journal article" date="2013" name="Rice">
        <title>Improvement of the Oryza sativa Nipponbare reference genome using next generation sequence and optical map data.</title>
        <authorList>
            <person name="Kawahara Y."/>
            <person name="de la Bastide M."/>
            <person name="Hamilton J.P."/>
            <person name="Kanamori H."/>
            <person name="McCombie W.R."/>
            <person name="Ouyang S."/>
            <person name="Schwartz D.C."/>
            <person name="Tanaka T."/>
            <person name="Wu J."/>
            <person name="Zhou S."/>
            <person name="Childs K.L."/>
            <person name="Davidson R.M."/>
            <person name="Lin H."/>
            <person name="Quesada-Ocampo L."/>
            <person name="Vaillancourt B."/>
            <person name="Sakai H."/>
            <person name="Lee S.S."/>
            <person name="Kim J."/>
            <person name="Numa H."/>
            <person name="Itoh T."/>
            <person name="Buell C.R."/>
            <person name="Matsumoto T."/>
        </authorList>
    </citation>
    <scope>NUCLEOTIDE SEQUENCE [LARGE SCALE GENOMIC DNA]</scope>
    <source>
        <strain evidence="4">cv. Nipponbare</strain>
    </source>
</reference>